<dbReference type="GO" id="GO:0005524">
    <property type="term" value="F:ATP binding"/>
    <property type="evidence" value="ECO:0007669"/>
    <property type="project" value="UniProtKB-KW"/>
</dbReference>
<evidence type="ECO:0000259" key="1">
    <source>
        <dbReference type="Pfam" id="PF13173"/>
    </source>
</evidence>
<keyword evidence="3" id="KW-0067">ATP-binding</keyword>
<keyword evidence="3" id="KW-0547">Nucleotide-binding</keyword>
<gene>
    <name evidence="3" type="ORF">J5A65_00805</name>
</gene>
<proteinExistence type="predicted"/>
<dbReference type="RefSeq" id="WP_212324085.1">
    <property type="nucleotide sequence ID" value="NZ_AP024463.1"/>
</dbReference>
<organism evidence="3 4">
    <name type="scientific">Arachnia rubra</name>
    <dbReference type="NCBI Taxonomy" id="1547448"/>
    <lineage>
        <taxon>Bacteria</taxon>
        <taxon>Bacillati</taxon>
        <taxon>Actinomycetota</taxon>
        <taxon>Actinomycetes</taxon>
        <taxon>Propionibacteriales</taxon>
        <taxon>Propionibacteriaceae</taxon>
        <taxon>Arachnia</taxon>
    </lineage>
</organism>
<evidence type="ECO:0000313" key="4">
    <source>
        <dbReference type="Proteomes" id="UP000678513"/>
    </source>
</evidence>
<dbReference type="Pfam" id="PF13173">
    <property type="entry name" value="AAA_14"/>
    <property type="match status" value="1"/>
</dbReference>
<evidence type="ECO:0000259" key="2">
    <source>
        <dbReference type="Pfam" id="PF13635"/>
    </source>
</evidence>
<dbReference type="Proteomes" id="UP000678513">
    <property type="component" value="Chromosome"/>
</dbReference>
<evidence type="ECO:0000313" key="3">
    <source>
        <dbReference type="EMBL" id="QUC08328.1"/>
    </source>
</evidence>
<keyword evidence="4" id="KW-1185">Reference proteome</keyword>
<accession>A0ABX7Y634</accession>
<dbReference type="InterPro" id="IPR041682">
    <property type="entry name" value="AAA_14"/>
</dbReference>
<reference evidence="3 4" key="1">
    <citation type="submission" date="2021-03" db="EMBL/GenBank/DDBJ databases">
        <title>Human Oral Microbial Genomes.</title>
        <authorList>
            <person name="Johnston C.D."/>
            <person name="Chen T."/>
            <person name="Dewhirst F.E."/>
        </authorList>
    </citation>
    <scope>NUCLEOTIDE SEQUENCE [LARGE SCALE GENOMIC DNA]</scope>
    <source>
        <strain evidence="3 4">DSMZ 100122</strain>
    </source>
</reference>
<dbReference type="InterPro" id="IPR025420">
    <property type="entry name" value="DUF4143"/>
</dbReference>
<sequence>MDYRPRVVDQQLTELLQVAPAVNLIGPRASGKTTTALQQAASSWRLDPAAPASIELAREDPSLALSGDEPRLIDEWQLVPTLWDAVRRNADDAPGRGKFILSGSAWPDDDARRHSGAGRIVDLIMRPMSLCESGDSTGQVSLRSILDGTQAPVLDSPLSVSRYADLIVRGGWPGWIDLQGDQARPLVDAYLAALQQRDFPLVAGNRRAPGRFAQFITAYASLTAHPTPLSTVAKRLADDGITVGRDFATTFHEFATRMFLVEDQPAWSSSRRSRNRLVANPKRHLADPSLAASALHLSPEGLRQDWETFGLLFESLVVRDLRVYSQPLGGKVFHYRTHDAAQEIDAVVEFSDGRWLGVEVKLGYQAARTAAERLTSVTAAFKHPPTALMVVTGDAPATRQSNGVWIVPLGLLGP</sequence>
<dbReference type="EMBL" id="CP072384">
    <property type="protein sequence ID" value="QUC08328.1"/>
    <property type="molecule type" value="Genomic_DNA"/>
</dbReference>
<name>A0ABX7Y634_9ACTN</name>
<dbReference type="Pfam" id="PF13635">
    <property type="entry name" value="DUF4143"/>
    <property type="match status" value="1"/>
</dbReference>
<protein>
    <submittedName>
        <fullName evidence="3">ATP-binding protein</fullName>
    </submittedName>
</protein>
<dbReference type="PANTHER" id="PTHR43566:SF2">
    <property type="entry name" value="DUF4143 DOMAIN-CONTAINING PROTEIN"/>
    <property type="match status" value="1"/>
</dbReference>
<dbReference type="PANTHER" id="PTHR43566">
    <property type="entry name" value="CONSERVED PROTEIN"/>
    <property type="match status" value="1"/>
</dbReference>
<feature type="domain" description="AAA" evidence="1">
    <location>
        <begin position="21"/>
        <end position="132"/>
    </location>
</feature>
<feature type="domain" description="DUF4143" evidence="2">
    <location>
        <begin position="196"/>
        <end position="362"/>
    </location>
</feature>